<organism evidence="2 3">
    <name type="scientific">Dorcoceras hygrometricum</name>
    <dbReference type="NCBI Taxonomy" id="472368"/>
    <lineage>
        <taxon>Eukaryota</taxon>
        <taxon>Viridiplantae</taxon>
        <taxon>Streptophyta</taxon>
        <taxon>Embryophyta</taxon>
        <taxon>Tracheophyta</taxon>
        <taxon>Spermatophyta</taxon>
        <taxon>Magnoliopsida</taxon>
        <taxon>eudicotyledons</taxon>
        <taxon>Gunneridae</taxon>
        <taxon>Pentapetalae</taxon>
        <taxon>asterids</taxon>
        <taxon>lamiids</taxon>
        <taxon>Lamiales</taxon>
        <taxon>Gesneriaceae</taxon>
        <taxon>Didymocarpoideae</taxon>
        <taxon>Trichosporeae</taxon>
        <taxon>Loxocarpinae</taxon>
        <taxon>Dorcoceras</taxon>
    </lineage>
</organism>
<dbReference type="Pfam" id="PF10536">
    <property type="entry name" value="PMD"/>
    <property type="match status" value="1"/>
</dbReference>
<accession>A0A2Z7D7G2</accession>
<sequence>MAANHGIEDPSVLYLQPTHISSAVSFDNIDQIIKVKRSDNLIWTLYSGNYIHNRVFALLQYMGFYGVLQCGYRVYDNHLITALVERWRRETHTFHFRCGEATVTLQDVSIIWGLKIDGEPVSGVDYSHSVQQWQHTCLDLLGFEPVQAYFKGGHLSMTALYEHCISTHINDYSSEEDVQKYSRCVALMIIGVIMFSDYQGGSVRLLFLQLLRDIHQVILLNF</sequence>
<dbReference type="Proteomes" id="UP000250235">
    <property type="component" value="Unassembled WGS sequence"/>
</dbReference>
<evidence type="ECO:0000313" key="3">
    <source>
        <dbReference type="Proteomes" id="UP000250235"/>
    </source>
</evidence>
<dbReference type="PANTHER" id="PTHR46033">
    <property type="entry name" value="PROTEIN MAIN-LIKE 2"/>
    <property type="match status" value="1"/>
</dbReference>
<name>A0A2Z7D7G2_9LAMI</name>
<dbReference type="EMBL" id="KQ989062">
    <property type="protein sequence ID" value="KZV54947.1"/>
    <property type="molecule type" value="Genomic_DNA"/>
</dbReference>
<dbReference type="PANTHER" id="PTHR46033:SF8">
    <property type="entry name" value="PROTEIN MAINTENANCE OF MERISTEMS-LIKE"/>
    <property type="match status" value="1"/>
</dbReference>
<keyword evidence="3" id="KW-1185">Reference proteome</keyword>
<proteinExistence type="predicted"/>
<evidence type="ECO:0000259" key="1">
    <source>
        <dbReference type="Pfam" id="PF10536"/>
    </source>
</evidence>
<gene>
    <name evidence="2" type="ORF">F511_33863</name>
</gene>
<feature type="domain" description="Aminotransferase-like plant mobile" evidence="1">
    <location>
        <begin position="63"/>
        <end position="217"/>
    </location>
</feature>
<reference evidence="2 3" key="1">
    <citation type="journal article" date="2015" name="Proc. Natl. Acad. Sci. U.S.A.">
        <title>The resurrection genome of Boea hygrometrica: A blueprint for survival of dehydration.</title>
        <authorList>
            <person name="Xiao L."/>
            <person name="Yang G."/>
            <person name="Zhang L."/>
            <person name="Yang X."/>
            <person name="Zhao S."/>
            <person name="Ji Z."/>
            <person name="Zhou Q."/>
            <person name="Hu M."/>
            <person name="Wang Y."/>
            <person name="Chen M."/>
            <person name="Xu Y."/>
            <person name="Jin H."/>
            <person name="Xiao X."/>
            <person name="Hu G."/>
            <person name="Bao F."/>
            <person name="Hu Y."/>
            <person name="Wan P."/>
            <person name="Li L."/>
            <person name="Deng X."/>
            <person name="Kuang T."/>
            <person name="Xiang C."/>
            <person name="Zhu J.K."/>
            <person name="Oliver M.J."/>
            <person name="He Y."/>
        </authorList>
    </citation>
    <scope>NUCLEOTIDE SEQUENCE [LARGE SCALE GENOMIC DNA]</scope>
    <source>
        <strain evidence="3">cv. XS01</strain>
    </source>
</reference>
<dbReference type="OrthoDB" id="1937804at2759"/>
<protein>
    <submittedName>
        <fullName evidence="2">Serine/threonine-protein phosphatase 7 long form</fullName>
    </submittedName>
</protein>
<evidence type="ECO:0000313" key="2">
    <source>
        <dbReference type="EMBL" id="KZV54947.1"/>
    </source>
</evidence>
<dbReference type="AlphaFoldDB" id="A0A2Z7D7G2"/>
<dbReference type="InterPro" id="IPR019557">
    <property type="entry name" value="AminoTfrase-like_pln_mobile"/>
</dbReference>
<dbReference type="GO" id="GO:0010073">
    <property type="term" value="P:meristem maintenance"/>
    <property type="evidence" value="ECO:0007669"/>
    <property type="project" value="InterPro"/>
</dbReference>
<dbReference type="InterPro" id="IPR044824">
    <property type="entry name" value="MAIN-like"/>
</dbReference>